<gene>
    <name evidence="3" type="ORF">TsFJ059_001689</name>
</gene>
<proteinExistence type="predicted"/>
<dbReference type="EMBL" id="JAIMJC010000001">
    <property type="protein sequence ID" value="KAH0533076.1"/>
    <property type="molecule type" value="Genomic_DNA"/>
</dbReference>
<dbReference type="GO" id="GO:0016787">
    <property type="term" value="F:hydrolase activity"/>
    <property type="evidence" value="ECO:0007669"/>
    <property type="project" value="UniProtKB-KW"/>
</dbReference>
<organism evidence="3 4">
    <name type="scientific">Trichoderma semiorbis</name>
    <dbReference type="NCBI Taxonomy" id="1491008"/>
    <lineage>
        <taxon>Eukaryota</taxon>
        <taxon>Fungi</taxon>
        <taxon>Dikarya</taxon>
        <taxon>Ascomycota</taxon>
        <taxon>Pezizomycotina</taxon>
        <taxon>Sordariomycetes</taxon>
        <taxon>Hypocreomycetidae</taxon>
        <taxon>Hypocreales</taxon>
        <taxon>Hypocreaceae</taxon>
        <taxon>Trichoderma</taxon>
    </lineage>
</organism>
<dbReference type="GO" id="GO:0005634">
    <property type="term" value="C:nucleus"/>
    <property type="evidence" value="ECO:0007669"/>
    <property type="project" value="TreeGrafter"/>
</dbReference>
<evidence type="ECO:0000313" key="3">
    <source>
        <dbReference type="EMBL" id="KAH0533076.1"/>
    </source>
</evidence>
<dbReference type="PANTHER" id="PTHR48070:SF6">
    <property type="entry name" value="ESTERASE OVCA2"/>
    <property type="match status" value="1"/>
</dbReference>
<keyword evidence="4" id="KW-1185">Reference proteome</keyword>
<dbReference type="GO" id="GO:0019748">
    <property type="term" value="P:secondary metabolic process"/>
    <property type="evidence" value="ECO:0007669"/>
    <property type="project" value="TreeGrafter"/>
</dbReference>
<dbReference type="Proteomes" id="UP000826573">
    <property type="component" value="Unassembled WGS sequence"/>
</dbReference>
<dbReference type="PANTHER" id="PTHR48070">
    <property type="entry name" value="ESTERASE OVCA2"/>
    <property type="match status" value="1"/>
</dbReference>
<dbReference type="SUPFAM" id="SSF53474">
    <property type="entry name" value="alpha/beta-Hydrolases"/>
    <property type="match status" value="1"/>
</dbReference>
<evidence type="ECO:0000256" key="1">
    <source>
        <dbReference type="ARBA" id="ARBA00022801"/>
    </source>
</evidence>
<reference evidence="3 4" key="1">
    <citation type="submission" date="2021-08" db="EMBL/GenBank/DDBJ databases">
        <title>The highly contiguous genome resource for Trichoderma semiorbis FJ059, a fungal antagonistic to plant pathogens.</title>
        <authorList>
            <person name="Liu T."/>
        </authorList>
    </citation>
    <scope>NUCLEOTIDE SEQUENCE [LARGE SCALE GENOMIC DNA]</scope>
    <source>
        <strain evidence="3 4">FJ059</strain>
    </source>
</reference>
<keyword evidence="1" id="KW-0378">Hydrolase</keyword>
<dbReference type="InterPro" id="IPR050593">
    <property type="entry name" value="LovG"/>
</dbReference>
<dbReference type="Gene3D" id="3.40.50.1820">
    <property type="entry name" value="alpha/beta hydrolase"/>
    <property type="match status" value="1"/>
</dbReference>
<name>A0A9P8L065_9HYPO</name>
<feature type="domain" description="Serine hydrolase" evidence="2">
    <location>
        <begin position="40"/>
        <end position="200"/>
    </location>
</feature>
<accession>A0A9P8L065</accession>
<dbReference type="InterPro" id="IPR005645">
    <property type="entry name" value="FSH-like_dom"/>
</dbReference>
<dbReference type="Pfam" id="PF03959">
    <property type="entry name" value="FSH1"/>
    <property type="match status" value="1"/>
</dbReference>
<evidence type="ECO:0000259" key="2">
    <source>
        <dbReference type="Pfam" id="PF03959"/>
    </source>
</evidence>
<dbReference type="AlphaFoldDB" id="A0A9P8L065"/>
<dbReference type="InterPro" id="IPR029058">
    <property type="entry name" value="AB_hydrolase_fold"/>
</dbReference>
<evidence type="ECO:0000313" key="4">
    <source>
        <dbReference type="Proteomes" id="UP000826573"/>
    </source>
</evidence>
<protein>
    <recommendedName>
        <fullName evidence="2">Serine hydrolase domain-containing protein</fullName>
    </recommendedName>
</protein>
<dbReference type="GO" id="GO:0005737">
    <property type="term" value="C:cytoplasm"/>
    <property type="evidence" value="ECO:0007669"/>
    <property type="project" value="TreeGrafter"/>
</dbReference>
<sequence length="275" mass="29779">MNYEAIVVCKLETVLENVAEKDRQPRRLVKRANSIQQFNTMRFLCLHGRGTSSQIFELQTARLREELSSHEFVFIDGVVSTEPSEGAEAVADEFFGWFDKPISQAQSQELLLGLVDFIANNGPFQGVMGFSEGGIVAAMLLAEDARQGFAGFQCGILLSAAPPLDPAGICQEPASLRCLNPAVDGSVICVPTAHIIGSNEPFARLVALSPLSGLWISSGMGDPEKLHQSLFQLCNDERELVFHQLGHEVPGAKSAEGLSGALRAIERTIERAQLG</sequence>
<comment type="caution">
    <text evidence="3">The sequence shown here is derived from an EMBL/GenBank/DDBJ whole genome shotgun (WGS) entry which is preliminary data.</text>
</comment>